<evidence type="ECO:0000313" key="4">
    <source>
        <dbReference type="EMBL" id="MBS4191475.1"/>
    </source>
</evidence>
<evidence type="ECO:0000313" key="5">
    <source>
        <dbReference type="Proteomes" id="UP000681027"/>
    </source>
</evidence>
<dbReference type="Proteomes" id="UP000681027">
    <property type="component" value="Unassembled WGS sequence"/>
</dbReference>
<organism evidence="4 5">
    <name type="scientific">Cytobacillus citreus</name>
    <dbReference type="NCBI Taxonomy" id="2833586"/>
    <lineage>
        <taxon>Bacteria</taxon>
        <taxon>Bacillati</taxon>
        <taxon>Bacillota</taxon>
        <taxon>Bacilli</taxon>
        <taxon>Bacillales</taxon>
        <taxon>Bacillaceae</taxon>
        <taxon>Cytobacillus</taxon>
    </lineage>
</organism>
<gene>
    <name evidence="4" type="ORF">KHA94_14895</name>
</gene>
<dbReference type="PANTHER" id="PTHR35788">
    <property type="entry name" value="EXPORTED PROTEIN-RELATED"/>
    <property type="match status" value="1"/>
</dbReference>
<dbReference type="Pfam" id="PF07501">
    <property type="entry name" value="G5"/>
    <property type="match status" value="1"/>
</dbReference>
<accession>A0ABS5NUG8</accession>
<comment type="caution">
    <text evidence="4">The sequence shown here is derived from an EMBL/GenBank/DDBJ whole genome shotgun (WGS) entry which is preliminary data.</text>
</comment>
<dbReference type="PANTHER" id="PTHR35788:SF1">
    <property type="entry name" value="EXPORTED PROTEIN"/>
    <property type="match status" value="1"/>
</dbReference>
<dbReference type="InterPro" id="IPR011098">
    <property type="entry name" value="G5_dom"/>
</dbReference>
<evidence type="ECO:0000259" key="3">
    <source>
        <dbReference type="SMART" id="SM01208"/>
    </source>
</evidence>
<protein>
    <submittedName>
        <fullName evidence="4">VanW family protein</fullName>
    </submittedName>
</protein>
<proteinExistence type="predicted"/>
<sequence>MRNKLGVKLFIILFLCTFFIFGFSHFGASAFHSILNNTNSFAEGTTVGIVNVAGKTETEAMQLVDEQLTRWLDEMIVHIGYKEKKILLNNSHFRFNIVDSVKSVNNGQKNLLLVDFENNSVENDILDSFSSLNSEMIDSDKLQSDLLNSAKLLEPGELEFRLENYLVGANKNQNVVIKESSIEIKDSDADMRQIIEKLSTIKIQPNSQFSLLKLLEENGLEKESPTAINILATAIYQLILPTNFQIIERYISNEMPEYAQLGFEAKVDADKSMDLIFANPNDNGYVIDFLWSENTLTLSLKGTTFLNKYVITTQDEKTFKPKTIKHYSPLLNPSEKTVKTEGKEGFIIKVFREVYDEKGAFLRREEISEDYYPPNHRIEVYGLINKEKNNNELQEESPSGENVYTIESQNDDEKSSFPENTDDSSGIVDNSSGTIENTNELWGKPKEQMK</sequence>
<dbReference type="InterPro" id="IPR007391">
    <property type="entry name" value="Vancomycin_resist_VanW"/>
</dbReference>
<keyword evidence="5" id="KW-1185">Reference proteome</keyword>
<feature type="domain" description="G5" evidence="3">
    <location>
        <begin position="307"/>
        <end position="384"/>
    </location>
</feature>
<dbReference type="RefSeq" id="WP_213102907.1">
    <property type="nucleotide sequence ID" value="NZ_JAGYPM010000003.1"/>
</dbReference>
<name>A0ABS5NUG8_9BACI</name>
<feature type="compositionally biased region" description="Polar residues" evidence="2">
    <location>
        <begin position="397"/>
        <end position="408"/>
    </location>
</feature>
<reference evidence="4 5" key="1">
    <citation type="submission" date="2021-05" db="EMBL/GenBank/DDBJ databases">
        <title>Novel Bacillus species.</title>
        <authorList>
            <person name="Liu G."/>
        </authorList>
    </citation>
    <scope>NUCLEOTIDE SEQUENCE [LARGE SCALE GENOMIC DNA]</scope>
    <source>
        <strain evidence="4 5">FJAT-49705</strain>
    </source>
</reference>
<feature type="compositionally biased region" description="Polar residues" evidence="2">
    <location>
        <begin position="417"/>
        <end position="440"/>
    </location>
</feature>
<feature type="region of interest" description="Disordered" evidence="2">
    <location>
        <begin position="391"/>
        <end position="450"/>
    </location>
</feature>
<evidence type="ECO:0000256" key="2">
    <source>
        <dbReference type="SAM" id="MobiDB-lite"/>
    </source>
</evidence>
<dbReference type="EMBL" id="JAGYPM010000003">
    <property type="protein sequence ID" value="MBS4191475.1"/>
    <property type="molecule type" value="Genomic_DNA"/>
</dbReference>
<dbReference type="SMART" id="SM01208">
    <property type="entry name" value="G5"/>
    <property type="match status" value="1"/>
</dbReference>
<keyword evidence="1" id="KW-0732">Signal</keyword>
<dbReference type="InterPro" id="IPR052913">
    <property type="entry name" value="Glycopeptide_resist_protein"/>
</dbReference>
<dbReference type="Pfam" id="PF04294">
    <property type="entry name" value="VanW"/>
    <property type="match status" value="1"/>
</dbReference>
<evidence type="ECO:0000256" key="1">
    <source>
        <dbReference type="ARBA" id="ARBA00022729"/>
    </source>
</evidence>